<reference evidence="2" key="2">
    <citation type="submission" date="2020-09" db="EMBL/GenBank/DDBJ databases">
        <authorList>
            <person name="Sun Q."/>
            <person name="Zhou Y."/>
        </authorList>
    </citation>
    <scope>NUCLEOTIDE SEQUENCE</scope>
    <source>
        <strain evidence="2">CGMCC 1.12827</strain>
    </source>
</reference>
<reference evidence="2" key="1">
    <citation type="journal article" date="2014" name="Int. J. Syst. Evol. Microbiol.">
        <title>Complete genome sequence of Corynebacterium casei LMG S-19264T (=DSM 44701T), isolated from a smear-ripened cheese.</title>
        <authorList>
            <consortium name="US DOE Joint Genome Institute (JGI-PGF)"/>
            <person name="Walter F."/>
            <person name="Albersmeier A."/>
            <person name="Kalinowski J."/>
            <person name="Ruckert C."/>
        </authorList>
    </citation>
    <scope>NUCLEOTIDE SEQUENCE</scope>
    <source>
        <strain evidence="2">CGMCC 1.12827</strain>
    </source>
</reference>
<comment type="caution">
    <text evidence="2">The sequence shown here is derived from an EMBL/GenBank/DDBJ whole genome shotgun (WGS) entry which is preliminary data.</text>
</comment>
<keyword evidence="3" id="KW-1185">Reference proteome</keyword>
<feature type="compositionally biased region" description="Low complexity" evidence="1">
    <location>
        <begin position="65"/>
        <end position="78"/>
    </location>
</feature>
<name>A0A916TBW9_9ACTN</name>
<feature type="region of interest" description="Disordered" evidence="1">
    <location>
        <begin position="25"/>
        <end position="90"/>
    </location>
</feature>
<accession>A0A916TBW9</accession>
<proteinExistence type="predicted"/>
<evidence type="ECO:0000256" key="1">
    <source>
        <dbReference type="SAM" id="MobiDB-lite"/>
    </source>
</evidence>
<organism evidence="2 3">
    <name type="scientific">Gordonia jinhuaensis</name>
    <dbReference type="NCBI Taxonomy" id="1517702"/>
    <lineage>
        <taxon>Bacteria</taxon>
        <taxon>Bacillati</taxon>
        <taxon>Actinomycetota</taxon>
        <taxon>Actinomycetes</taxon>
        <taxon>Mycobacteriales</taxon>
        <taxon>Gordoniaceae</taxon>
        <taxon>Gordonia</taxon>
    </lineage>
</organism>
<evidence type="ECO:0000313" key="3">
    <source>
        <dbReference type="Proteomes" id="UP000621454"/>
    </source>
</evidence>
<feature type="compositionally biased region" description="Basic and acidic residues" evidence="1">
    <location>
        <begin position="25"/>
        <end position="49"/>
    </location>
</feature>
<dbReference type="Proteomes" id="UP000621454">
    <property type="component" value="Unassembled WGS sequence"/>
</dbReference>
<dbReference type="AlphaFoldDB" id="A0A916TBW9"/>
<gene>
    <name evidence="2" type="ORF">GCM10011489_28800</name>
</gene>
<sequence length="90" mass="9654">MCAIDACPDERHICAPAQRGVENSERLGEVPHHRDVDGRTFQRGDRDAVDAGQLVRRQNAGVGVPVGPDAATTPAPAGRMDEPLVGMQQR</sequence>
<protein>
    <submittedName>
        <fullName evidence="2">Uncharacterized protein</fullName>
    </submittedName>
</protein>
<dbReference type="EMBL" id="BMGC01000023">
    <property type="protein sequence ID" value="GGB39358.1"/>
    <property type="molecule type" value="Genomic_DNA"/>
</dbReference>
<evidence type="ECO:0000313" key="2">
    <source>
        <dbReference type="EMBL" id="GGB39358.1"/>
    </source>
</evidence>